<keyword evidence="3" id="KW-0067">ATP-binding</keyword>
<dbReference type="KEGG" id="dcb:C3Y92_02225"/>
<dbReference type="PANTHER" id="PTHR30258:SF3">
    <property type="entry name" value="SLL1921 PROTEIN"/>
    <property type="match status" value="1"/>
</dbReference>
<comment type="similarity">
    <text evidence="1">Belongs to the GSP E family.</text>
</comment>
<name>A0A4P6HJW8_9BACT</name>
<reference evidence="5 6" key="1">
    <citation type="submission" date="2018-02" db="EMBL/GenBank/DDBJ databases">
        <title>Genome sequence of Desulfovibrio carbinolicus DSM 3852.</title>
        <authorList>
            <person name="Wilbanks E."/>
            <person name="Skennerton C.T."/>
            <person name="Orphan V.J."/>
        </authorList>
    </citation>
    <scope>NUCLEOTIDE SEQUENCE [LARGE SCALE GENOMIC DNA]</scope>
    <source>
        <strain evidence="5 6">DSM 3852</strain>
    </source>
</reference>
<feature type="domain" description="Bacterial type II secretion system protein E" evidence="4">
    <location>
        <begin position="78"/>
        <end position="487"/>
    </location>
</feature>
<dbReference type="EMBL" id="CP026538">
    <property type="protein sequence ID" value="QAZ66120.1"/>
    <property type="molecule type" value="Genomic_DNA"/>
</dbReference>
<sequence length="511" mass="56977">MEAISVIDDIPEALRGRVALVNGVLHISAELKNNLQIVDFYGSLRRRGILTYEFHKPEEFDNTYQAQASRTGHAENEVQQYAIDLIKDAYETGASDIHLMDFGLYTIIRFRCLGMLTDHTQLNAELGKRLIACIYQKLSQSADSCFSPTERQDGRIAQRNYLPPSVHSVRVHSEPIECAQAESGVGTSMSLRLLYDATLAKGSLQERMTALGFTSSQCDTAQFLTRRTGLTIISGPTGHGKSTFLKHVMESMTERNPEKAYFSIEDPPEYPLKGVRQVLISSNDRDNRSSAYCDAIAGAMRSDPDVLMIGEIRYAEAAVAAIDAALTGHGVFATIHANNAMGIIARLVSILATHYRNPLEQICDHNVLAGLEYQRLLPMLCPDCKIRLMDLKPEQRQQYLPEDVAGRLRRVLDDRESVFVRGDGCEKCRMRGLSGQTVAAEIVATDQEMLGYLREGNIPRAHEYWVKEKGGRSYVDHAVELIKEGMVDPYLAEERLGVPLNFNQVFVSGGR</sequence>
<dbReference type="Pfam" id="PF00437">
    <property type="entry name" value="T2SSE"/>
    <property type="match status" value="1"/>
</dbReference>
<dbReference type="GO" id="GO:0005886">
    <property type="term" value="C:plasma membrane"/>
    <property type="evidence" value="ECO:0007669"/>
    <property type="project" value="TreeGrafter"/>
</dbReference>
<organism evidence="5 6">
    <name type="scientific">Solidesulfovibrio carbinolicus</name>
    <dbReference type="NCBI Taxonomy" id="296842"/>
    <lineage>
        <taxon>Bacteria</taxon>
        <taxon>Pseudomonadati</taxon>
        <taxon>Thermodesulfobacteriota</taxon>
        <taxon>Desulfovibrionia</taxon>
        <taxon>Desulfovibrionales</taxon>
        <taxon>Desulfovibrionaceae</taxon>
        <taxon>Solidesulfovibrio</taxon>
    </lineage>
</organism>
<evidence type="ECO:0000313" key="6">
    <source>
        <dbReference type="Proteomes" id="UP000293296"/>
    </source>
</evidence>
<evidence type="ECO:0000256" key="3">
    <source>
        <dbReference type="ARBA" id="ARBA00022840"/>
    </source>
</evidence>
<dbReference type="GO" id="GO:0016887">
    <property type="term" value="F:ATP hydrolysis activity"/>
    <property type="evidence" value="ECO:0007669"/>
    <property type="project" value="TreeGrafter"/>
</dbReference>
<dbReference type="PANTHER" id="PTHR30258">
    <property type="entry name" value="TYPE II SECRETION SYSTEM PROTEIN GSPE-RELATED"/>
    <property type="match status" value="1"/>
</dbReference>
<keyword evidence="2" id="KW-0547">Nucleotide-binding</keyword>
<dbReference type="AlphaFoldDB" id="A0A4P6HJW8"/>
<evidence type="ECO:0000313" key="5">
    <source>
        <dbReference type="EMBL" id="QAZ66120.1"/>
    </source>
</evidence>
<evidence type="ECO:0000256" key="2">
    <source>
        <dbReference type="ARBA" id="ARBA00022741"/>
    </source>
</evidence>
<keyword evidence="6" id="KW-1185">Reference proteome</keyword>
<dbReference type="GO" id="GO:0005524">
    <property type="term" value="F:ATP binding"/>
    <property type="evidence" value="ECO:0007669"/>
    <property type="project" value="UniProtKB-KW"/>
</dbReference>
<protein>
    <submittedName>
        <fullName evidence="5">Secretion system protein E</fullName>
    </submittedName>
</protein>
<gene>
    <name evidence="5" type="ORF">C3Y92_02225</name>
</gene>
<dbReference type="Gene3D" id="3.40.50.300">
    <property type="entry name" value="P-loop containing nucleotide triphosphate hydrolases"/>
    <property type="match status" value="1"/>
</dbReference>
<dbReference type="Gene3D" id="3.30.450.90">
    <property type="match status" value="1"/>
</dbReference>
<accession>A0A4P6HJW8</accession>
<dbReference type="Proteomes" id="UP000293296">
    <property type="component" value="Chromosome"/>
</dbReference>
<dbReference type="InterPro" id="IPR027417">
    <property type="entry name" value="P-loop_NTPase"/>
</dbReference>
<dbReference type="InterPro" id="IPR001482">
    <property type="entry name" value="T2SS/T4SS_dom"/>
</dbReference>
<dbReference type="SUPFAM" id="SSF52540">
    <property type="entry name" value="P-loop containing nucleoside triphosphate hydrolases"/>
    <property type="match status" value="1"/>
</dbReference>
<proteinExistence type="inferred from homology"/>
<dbReference type="RefSeq" id="WP_129349096.1">
    <property type="nucleotide sequence ID" value="NZ_CP026538.1"/>
</dbReference>
<dbReference type="OrthoDB" id="9805147at2"/>
<evidence type="ECO:0000256" key="1">
    <source>
        <dbReference type="ARBA" id="ARBA00006611"/>
    </source>
</evidence>
<evidence type="ECO:0000259" key="4">
    <source>
        <dbReference type="Pfam" id="PF00437"/>
    </source>
</evidence>